<comment type="caution">
    <text evidence="1">The sequence shown here is derived from an EMBL/GenBank/DDBJ whole genome shotgun (WGS) entry which is preliminary data.</text>
</comment>
<accession>A0A4C1YMS0</accession>
<protein>
    <submittedName>
        <fullName evidence="1">Uncharacterized protein</fullName>
    </submittedName>
</protein>
<organism evidence="1 2">
    <name type="scientific">Eumeta variegata</name>
    <name type="common">Bagworm moth</name>
    <name type="synonym">Eumeta japonica</name>
    <dbReference type="NCBI Taxonomy" id="151549"/>
    <lineage>
        <taxon>Eukaryota</taxon>
        <taxon>Metazoa</taxon>
        <taxon>Ecdysozoa</taxon>
        <taxon>Arthropoda</taxon>
        <taxon>Hexapoda</taxon>
        <taxon>Insecta</taxon>
        <taxon>Pterygota</taxon>
        <taxon>Neoptera</taxon>
        <taxon>Endopterygota</taxon>
        <taxon>Lepidoptera</taxon>
        <taxon>Glossata</taxon>
        <taxon>Ditrysia</taxon>
        <taxon>Tineoidea</taxon>
        <taxon>Psychidae</taxon>
        <taxon>Oiketicinae</taxon>
        <taxon>Eumeta</taxon>
    </lineage>
</organism>
<gene>
    <name evidence="1" type="ORF">EVAR_50708_1</name>
</gene>
<dbReference type="AlphaFoldDB" id="A0A4C1YMS0"/>
<keyword evidence="2" id="KW-1185">Reference proteome</keyword>
<reference evidence="1 2" key="1">
    <citation type="journal article" date="2019" name="Commun. Biol.">
        <title>The bagworm genome reveals a unique fibroin gene that provides high tensile strength.</title>
        <authorList>
            <person name="Kono N."/>
            <person name="Nakamura H."/>
            <person name="Ohtoshi R."/>
            <person name="Tomita M."/>
            <person name="Numata K."/>
            <person name="Arakawa K."/>
        </authorList>
    </citation>
    <scope>NUCLEOTIDE SEQUENCE [LARGE SCALE GENOMIC DNA]</scope>
</reference>
<evidence type="ECO:0000313" key="1">
    <source>
        <dbReference type="EMBL" id="GBP77448.1"/>
    </source>
</evidence>
<proteinExistence type="predicted"/>
<dbReference type="Proteomes" id="UP000299102">
    <property type="component" value="Unassembled WGS sequence"/>
</dbReference>
<name>A0A4C1YMS0_EUMVA</name>
<evidence type="ECO:0000313" key="2">
    <source>
        <dbReference type="Proteomes" id="UP000299102"/>
    </source>
</evidence>
<dbReference type="EMBL" id="BGZK01001331">
    <property type="protein sequence ID" value="GBP77448.1"/>
    <property type="molecule type" value="Genomic_DNA"/>
</dbReference>
<sequence length="102" mass="12017">MQDKCKNNDVRKRCGLKEDVVAKVEKKAIRQPKWNVKIQLCLFARKTEKINMLKNLLKGDIAATRAATSAPRARWRRPRHRPLTFPFAASRGEERVWERLYN</sequence>